<feature type="chain" id="PRO_5043131935" evidence="1">
    <location>
        <begin position="26"/>
        <end position="227"/>
    </location>
</feature>
<gene>
    <name evidence="3" type="ORF">HNAJ_LOCUS8140</name>
</gene>
<name>A0A0R3TLL0_RODNA</name>
<dbReference type="InterPro" id="IPR014044">
    <property type="entry name" value="CAP_dom"/>
</dbReference>
<accession>A0A0R3TLL0</accession>
<evidence type="ECO:0000313" key="3">
    <source>
        <dbReference type="EMBL" id="VDO04000.1"/>
    </source>
</evidence>
<dbReference type="AlphaFoldDB" id="A0A0R3TLL0"/>
<dbReference type="STRING" id="102285.A0A0R3TLL0"/>
<feature type="signal peptide" evidence="1">
    <location>
        <begin position="1"/>
        <end position="25"/>
    </location>
</feature>
<keyword evidence="4" id="KW-1185">Reference proteome</keyword>
<dbReference type="InterPro" id="IPR035940">
    <property type="entry name" value="CAP_sf"/>
</dbReference>
<feature type="domain" description="SCP" evidence="2">
    <location>
        <begin position="31"/>
        <end position="189"/>
    </location>
</feature>
<dbReference type="WBParaSite" id="HNAJ_0000814401-mRNA-1">
    <property type="protein sequence ID" value="HNAJ_0000814401-mRNA-1"/>
    <property type="gene ID" value="HNAJ_0000814401"/>
</dbReference>
<dbReference type="Gene3D" id="3.40.33.10">
    <property type="entry name" value="CAP"/>
    <property type="match status" value="1"/>
</dbReference>
<dbReference type="SMART" id="SM00198">
    <property type="entry name" value="SCP"/>
    <property type="match status" value="1"/>
</dbReference>
<protein>
    <submittedName>
        <fullName evidence="5">SCP domain-containing protein</fullName>
    </submittedName>
</protein>
<dbReference type="OrthoDB" id="43654at2759"/>
<reference evidence="5" key="1">
    <citation type="submission" date="2017-02" db="UniProtKB">
        <authorList>
            <consortium name="WormBaseParasite"/>
        </authorList>
    </citation>
    <scope>IDENTIFICATION</scope>
</reference>
<dbReference type="Proteomes" id="UP000278807">
    <property type="component" value="Unassembled WGS sequence"/>
</dbReference>
<evidence type="ECO:0000259" key="2">
    <source>
        <dbReference type="SMART" id="SM00198"/>
    </source>
</evidence>
<dbReference type="Pfam" id="PF00188">
    <property type="entry name" value="CAP"/>
    <property type="match status" value="1"/>
</dbReference>
<dbReference type="PANTHER" id="PTHR10334">
    <property type="entry name" value="CYSTEINE-RICH SECRETORY PROTEIN-RELATED"/>
    <property type="match status" value="1"/>
</dbReference>
<organism evidence="5">
    <name type="scientific">Rodentolepis nana</name>
    <name type="common">Dwarf tapeworm</name>
    <name type="synonym">Hymenolepis nana</name>
    <dbReference type="NCBI Taxonomy" id="102285"/>
    <lineage>
        <taxon>Eukaryota</taxon>
        <taxon>Metazoa</taxon>
        <taxon>Spiralia</taxon>
        <taxon>Lophotrochozoa</taxon>
        <taxon>Platyhelminthes</taxon>
        <taxon>Cestoda</taxon>
        <taxon>Eucestoda</taxon>
        <taxon>Cyclophyllidea</taxon>
        <taxon>Hymenolepididae</taxon>
        <taxon>Rodentolepis</taxon>
    </lineage>
</organism>
<reference evidence="3 4" key="2">
    <citation type="submission" date="2018-11" db="EMBL/GenBank/DDBJ databases">
        <authorList>
            <consortium name="Pathogen Informatics"/>
        </authorList>
    </citation>
    <scope>NUCLEOTIDE SEQUENCE [LARGE SCALE GENOMIC DNA]</scope>
</reference>
<sequence length="227" mass="25890">MERLRFKVGVAVLLCVSVGVKISLSEEPSWAERAELLEFHKKIRENVRPTAADMRVLSYSYDMQQEAENWVRKCTKEFPEPNKDPKYFQTVATMPISTNAKPPTVMEMTNMWVAEKKLYNYNTNSCSGQCLNYPRPLVIATAIFTNNCNSNKFQLIWAHSTSFGCAKKKCDGKLTKDKKPFYIFSCAYEVALLPDGEKPYLEGGSCSQCPERSTCHRHQCLQASKSR</sequence>
<evidence type="ECO:0000313" key="5">
    <source>
        <dbReference type="WBParaSite" id="HNAJ_0000814401-mRNA-1"/>
    </source>
</evidence>
<evidence type="ECO:0000256" key="1">
    <source>
        <dbReference type="SAM" id="SignalP"/>
    </source>
</evidence>
<dbReference type="CDD" id="cd05380">
    <property type="entry name" value="CAP_euk"/>
    <property type="match status" value="1"/>
</dbReference>
<proteinExistence type="predicted"/>
<dbReference type="EMBL" id="UZAE01012205">
    <property type="protein sequence ID" value="VDO04000.1"/>
    <property type="molecule type" value="Genomic_DNA"/>
</dbReference>
<dbReference type="SUPFAM" id="SSF55797">
    <property type="entry name" value="PR-1-like"/>
    <property type="match status" value="1"/>
</dbReference>
<keyword evidence="1" id="KW-0732">Signal</keyword>
<dbReference type="InterPro" id="IPR001283">
    <property type="entry name" value="CRISP-related"/>
</dbReference>
<evidence type="ECO:0000313" key="4">
    <source>
        <dbReference type="Proteomes" id="UP000278807"/>
    </source>
</evidence>